<keyword evidence="4 11" id="KW-0662">Pyridine nucleotide biosynthesis</keyword>
<name>A0A7S7NRX3_PALFE</name>
<proteinExistence type="inferred from homology"/>
<evidence type="ECO:0000256" key="5">
    <source>
        <dbReference type="ARBA" id="ARBA00022679"/>
    </source>
</evidence>
<accession>A0A7S7NRX3</accession>
<sequence>MKVAIFGGTFDPIHNAHLRVAREAADRLSLDRVLLVPSANPPHKPSGTTTAYEDRFRMVELACAADARFEPSRLEEGQGKSYSIDTIERVKARLSPSDQLYFLIGADAFAEIGSWHRSAEVLGAVEFIVVSRPGYAYPIPPGARVRGLETLALVISSSEIRRKLDSGEPVEELPDPVLRYIRDHGLYQ</sequence>
<dbReference type="Proteomes" id="UP000593892">
    <property type="component" value="Chromosome"/>
</dbReference>
<evidence type="ECO:0000256" key="1">
    <source>
        <dbReference type="ARBA" id="ARBA00002324"/>
    </source>
</evidence>
<comment type="function">
    <text evidence="1 11">Catalyzes the reversible adenylation of nicotinate mononucleotide (NaMN) to nicotinic acid adenine dinucleotide (NaAD).</text>
</comment>
<dbReference type="CDD" id="cd02165">
    <property type="entry name" value="NMNAT"/>
    <property type="match status" value="1"/>
</dbReference>
<dbReference type="InterPro" id="IPR014729">
    <property type="entry name" value="Rossmann-like_a/b/a_fold"/>
</dbReference>
<evidence type="ECO:0000256" key="8">
    <source>
        <dbReference type="ARBA" id="ARBA00022840"/>
    </source>
</evidence>
<feature type="domain" description="Cytidyltransferase-like" evidence="12">
    <location>
        <begin position="5"/>
        <end position="162"/>
    </location>
</feature>
<evidence type="ECO:0000256" key="3">
    <source>
        <dbReference type="ARBA" id="ARBA00009014"/>
    </source>
</evidence>
<reference evidence="13 14" key="1">
    <citation type="submission" date="2020-10" db="EMBL/GenBank/DDBJ databases">
        <title>Complete genome sequence of Paludibaculum fermentans P105T, a facultatively anaerobic acidobacterium capable of dissimilatory Fe(III) reduction.</title>
        <authorList>
            <person name="Dedysh S.N."/>
            <person name="Beletsky A.V."/>
            <person name="Kulichevskaya I.S."/>
            <person name="Mardanov A.V."/>
            <person name="Ravin N.V."/>
        </authorList>
    </citation>
    <scope>NUCLEOTIDE SEQUENCE [LARGE SCALE GENOMIC DNA]</scope>
    <source>
        <strain evidence="13 14">P105</strain>
    </source>
</reference>
<evidence type="ECO:0000259" key="12">
    <source>
        <dbReference type="Pfam" id="PF01467"/>
    </source>
</evidence>
<dbReference type="InterPro" id="IPR005248">
    <property type="entry name" value="NadD/NMNAT"/>
</dbReference>
<dbReference type="HAMAP" id="MF_00244">
    <property type="entry name" value="NaMN_adenylyltr"/>
    <property type="match status" value="1"/>
</dbReference>
<organism evidence="13 14">
    <name type="scientific">Paludibaculum fermentans</name>
    <dbReference type="NCBI Taxonomy" id="1473598"/>
    <lineage>
        <taxon>Bacteria</taxon>
        <taxon>Pseudomonadati</taxon>
        <taxon>Acidobacteriota</taxon>
        <taxon>Terriglobia</taxon>
        <taxon>Bryobacterales</taxon>
        <taxon>Bryobacteraceae</taxon>
        <taxon>Paludibaculum</taxon>
    </lineage>
</organism>
<dbReference type="NCBIfam" id="TIGR00482">
    <property type="entry name" value="nicotinate (nicotinamide) nucleotide adenylyltransferase"/>
    <property type="match status" value="1"/>
</dbReference>
<protein>
    <recommendedName>
        <fullName evidence="11">Probable nicotinate-nucleotide adenylyltransferase</fullName>
        <ecNumber evidence="11">2.7.7.18</ecNumber>
    </recommendedName>
    <alternativeName>
        <fullName evidence="11">Deamido-NAD(+) diphosphorylase</fullName>
    </alternativeName>
    <alternativeName>
        <fullName evidence="11">Deamido-NAD(+) pyrophosphorylase</fullName>
    </alternativeName>
    <alternativeName>
        <fullName evidence="11">Nicotinate mononucleotide adenylyltransferase</fullName>
        <shortName evidence="11">NaMN adenylyltransferase</shortName>
    </alternativeName>
</protein>
<dbReference type="InterPro" id="IPR004821">
    <property type="entry name" value="Cyt_trans-like"/>
</dbReference>
<evidence type="ECO:0000256" key="2">
    <source>
        <dbReference type="ARBA" id="ARBA00005019"/>
    </source>
</evidence>
<evidence type="ECO:0000313" key="14">
    <source>
        <dbReference type="Proteomes" id="UP000593892"/>
    </source>
</evidence>
<keyword evidence="5 11" id="KW-0808">Transferase</keyword>
<keyword evidence="6 11" id="KW-0548">Nucleotidyltransferase</keyword>
<dbReference type="NCBIfam" id="TIGR00125">
    <property type="entry name" value="cyt_tran_rel"/>
    <property type="match status" value="1"/>
</dbReference>
<evidence type="ECO:0000256" key="10">
    <source>
        <dbReference type="ARBA" id="ARBA00048721"/>
    </source>
</evidence>
<dbReference type="PANTHER" id="PTHR39321">
    <property type="entry name" value="NICOTINATE-NUCLEOTIDE ADENYLYLTRANSFERASE-RELATED"/>
    <property type="match status" value="1"/>
</dbReference>
<dbReference type="AlphaFoldDB" id="A0A7S7NRX3"/>
<comment type="pathway">
    <text evidence="2 11">Cofactor biosynthesis; NAD(+) biosynthesis; deamido-NAD(+) from nicotinate D-ribonucleotide: step 1/1.</text>
</comment>
<dbReference type="EC" id="2.7.7.18" evidence="11"/>
<keyword evidence="8 11" id="KW-0067">ATP-binding</keyword>
<gene>
    <name evidence="11 13" type="primary">nadD</name>
    <name evidence="13" type="ORF">IRI77_00885</name>
</gene>
<comment type="similarity">
    <text evidence="3 11">Belongs to the NadD family.</text>
</comment>
<dbReference type="PANTHER" id="PTHR39321:SF3">
    <property type="entry name" value="PHOSPHOPANTETHEINE ADENYLYLTRANSFERASE"/>
    <property type="match status" value="1"/>
</dbReference>
<keyword evidence="7 11" id="KW-0547">Nucleotide-binding</keyword>
<dbReference type="Pfam" id="PF01467">
    <property type="entry name" value="CTP_transf_like"/>
    <property type="match status" value="1"/>
</dbReference>
<comment type="catalytic activity">
    <reaction evidence="10 11">
        <text>nicotinate beta-D-ribonucleotide + ATP + H(+) = deamido-NAD(+) + diphosphate</text>
        <dbReference type="Rhea" id="RHEA:22860"/>
        <dbReference type="ChEBI" id="CHEBI:15378"/>
        <dbReference type="ChEBI" id="CHEBI:30616"/>
        <dbReference type="ChEBI" id="CHEBI:33019"/>
        <dbReference type="ChEBI" id="CHEBI:57502"/>
        <dbReference type="ChEBI" id="CHEBI:58437"/>
        <dbReference type="EC" id="2.7.7.18"/>
    </reaction>
</comment>
<dbReference type="GO" id="GO:0004515">
    <property type="term" value="F:nicotinate-nucleotide adenylyltransferase activity"/>
    <property type="evidence" value="ECO:0007669"/>
    <property type="project" value="UniProtKB-UniRule"/>
</dbReference>
<dbReference type="GO" id="GO:0005524">
    <property type="term" value="F:ATP binding"/>
    <property type="evidence" value="ECO:0007669"/>
    <property type="project" value="UniProtKB-KW"/>
</dbReference>
<dbReference type="RefSeq" id="WP_194450211.1">
    <property type="nucleotide sequence ID" value="NZ_CP063849.1"/>
</dbReference>
<evidence type="ECO:0000313" key="13">
    <source>
        <dbReference type="EMBL" id="QOY88549.1"/>
    </source>
</evidence>
<keyword evidence="14" id="KW-1185">Reference proteome</keyword>
<evidence type="ECO:0000256" key="11">
    <source>
        <dbReference type="HAMAP-Rule" id="MF_00244"/>
    </source>
</evidence>
<dbReference type="Gene3D" id="3.40.50.620">
    <property type="entry name" value="HUPs"/>
    <property type="match status" value="1"/>
</dbReference>
<dbReference type="GO" id="GO:0009435">
    <property type="term" value="P:NAD+ biosynthetic process"/>
    <property type="evidence" value="ECO:0007669"/>
    <property type="project" value="UniProtKB-UniRule"/>
</dbReference>
<evidence type="ECO:0000256" key="6">
    <source>
        <dbReference type="ARBA" id="ARBA00022695"/>
    </source>
</evidence>
<evidence type="ECO:0000256" key="9">
    <source>
        <dbReference type="ARBA" id="ARBA00023027"/>
    </source>
</evidence>
<evidence type="ECO:0000256" key="4">
    <source>
        <dbReference type="ARBA" id="ARBA00022642"/>
    </source>
</evidence>
<dbReference type="EMBL" id="CP063849">
    <property type="protein sequence ID" value="QOY88549.1"/>
    <property type="molecule type" value="Genomic_DNA"/>
</dbReference>
<dbReference type="SUPFAM" id="SSF52374">
    <property type="entry name" value="Nucleotidylyl transferase"/>
    <property type="match status" value="1"/>
</dbReference>
<dbReference type="NCBIfam" id="NF000840">
    <property type="entry name" value="PRK00071.1-3"/>
    <property type="match status" value="1"/>
</dbReference>
<evidence type="ECO:0000256" key="7">
    <source>
        <dbReference type="ARBA" id="ARBA00022741"/>
    </source>
</evidence>
<dbReference type="KEGG" id="pfer:IRI77_00885"/>
<keyword evidence="9 11" id="KW-0520">NAD</keyword>
<dbReference type="UniPathway" id="UPA00253">
    <property type="reaction ID" value="UER00332"/>
</dbReference>